<protein>
    <submittedName>
        <fullName evidence="3">Tol-pal system YbgF family protein</fullName>
    </submittedName>
</protein>
<sequence length="243" mass="27891">MNNFNNISQEEFEKIERYLDGTMEPSEKLEFNTRIQEDPVLADLVKEVRLTLLGVESSALTQRLNTYHQEMEDVTTLAPTSTKNKYWLLGIAATVAIIFGVTWFMNVNSPSEKLYAKYYTVDPGLPTTMSSSDNFQFYDAMVNYKREEYSEAIKKWEALLPQKPTNDTLHYFLGVANLANGDNNKALNYLAKAAEDEESFLKSDAYYYLGLIHLKENNIEQAKKNFELSTNETANKILSELNR</sequence>
<keyword evidence="4" id="KW-1185">Reference proteome</keyword>
<dbReference type="PROSITE" id="PS50005">
    <property type="entry name" value="TPR"/>
    <property type="match status" value="1"/>
</dbReference>
<dbReference type="Gene3D" id="1.25.40.10">
    <property type="entry name" value="Tetratricopeptide repeat domain"/>
    <property type="match status" value="1"/>
</dbReference>
<dbReference type="Proteomes" id="UP001596415">
    <property type="component" value="Unassembled WGS sequence"/>
</dbReference>
<reference evidence="4" key="1">
    <citation type="journal article" date="2019" name="Int. J. Syst. Evol. Microbiol.">
        <title>The Global Catalogue of Microorganisms (GCM) 10K type strain sequencing project: providing services to taxonomists for standard genome sequencing and annotation.</title>
        <authorList>
            <consortium name="The Broad Institute Genomics Platform"/>
            <consortium name="The Broad Institute Genome Sequencing Center for Infectious Disease"/>
            <person name="Wu L."/>
            <person name="Ma J."/>
        </authorList>
    </citation>
    <scope>NUCLEOTIDE SEQUENCE [LARGE SCALE GENOMIC DNA]</scope>
    <source>
        <strain evidence="4">CGMCC 1.16306</strain>
    </source>
</reference>
<keyword evidence="2" id="KW-1133">Transmembrane helix</keyword>
<accession>A0ABW2MWR1</accession>
<feature type="transmembrane region" description="Helical" evidence="2">
    <location>
        <begin position="86"/>
        <end position="105"/>
    </location>
</feature>
<dbReference type="SUPFAM" id="SSF48452">
    <property type="entry name" value="TPR-like"/>
    <property type="match status" value="1"/>
</dbReference>
<evidence type="ECO:0000256" key="2">
    <source>
        <dbReference type="SAM" id="Phobius"/>
    </source>
</evidence>
<keyword evidence="2" id="KW-0812">Transmembrane</keyword>
<organism evidence="3 4">
    <name type="scientific">Jejudonia soesokkakensis</name>
    <dbReference type="NCBI Taxonomy" id="1323432"/>
    <lineage>
        <taxon>Bacteria</taxon>
        <taxon>Pseudomonadati</taxon>
        <taxon>Bacteroidota</taxon>
        <taxon>Flavobacteriia</taxon>
        <taxon>Flavobacteriales</taxon>
        <taxon>Flavobacteriaceae</taxon>
        <taxon>Jejudonia</taxon>
    </lineage>
</organism>
<keyword evidence="1" id="KW-0802">TPR repeat</keyword>
<comment type="caution">
    <text evidence="3">The sequence shown here is derived from an EMBL/GenBank/DDBJ whole genome shotgun (WGS) entry which is preliminary data.</text>
</comment>
<dbReference type="InterPro" id="IPR019734">
    <property type="entry name" value="TPR_rpt"/>
</dbReference>
<gene>
    <name evidence="3" type="ORF">ACFQO1_09995</name>
</gene>
<dbReference type="RefSeq" id="WP_380217904.1">
    <property type="nucleotide sequence ID" value="NZ_JBHTBN010000005.1"/>
</dbReference>
<dbReference type="InterPro" id="IPR011990">
    <property type="entry name" value="TPR-like_helical_dom_sf"/>
</dbReference>
<name>A0ABW2MWR1_9FLAO</name>
<keyword evidence="2" id="KW-0472">Membrane</keyword>
<dbReference type="EMBL" id="JBHTBN010000005">
    <property type="protein sequence ID" value="MFC7358020.1"/>
    <property type="molecule type" value="Genomic_DNA"/>
</dbReference>
<evidence type="ECO:0000256" key="1">
    <source>
        <dbReference type="PROSITE-ProRule" id="PRU00339"/>
    </source>
</evidence>
<evidence type="ECO:0000313" key="4">
    <source>
        <dbReference type="Proteomes" id="UP001596415"/>
    </source>
</evidence>
<evidence type="ECO:0000313" key="3">
    <source>
        <dbReference type="EMBL" id="MFC7358020.1"/>
    </source>
</evidence>
<feature type="repeat" description="TPR" evidence="1">
    <location>
        <begin position="203"/>
        <end position="236"/>
    </location>
</feature>
<proteinExistence type="predicted"/>